<dbReference type="SMART" id="SM00797">
    <property type="entry name" value="AHS2"/>
    <property type="match status" value="1"/>
</dbReference>
<evidence type="ECO:0000313" key="5">
    <source>
        <dbReference type="EMBL" id="MBD7943085.1"/>
    </source>
</evidence>
<dbReference type="NCBIfam" id="TIGR00724">
    <property type="entry name" value="urea_amlyse_rel"/>
    <property type="match status" value="1"/>
</dbReference>
<keyword evidence="1" id="KW-0547">Nucleotide-binding</keyword>
<dbReference type="InterPro" id="IPR029000">
    <property type="entry name" value="Cyclophilin-like_dom_sf"/>
</dbReference>
<protein>
    <submittedName>
        <fullName evidence="5">Biotin-dependent carboxyltransferase family protein</fullName>
    </submittedName>
</protein>
<evidence type="ECO:0000313" key="6">
    <source>
        <dbReference type="Proteomes" id="UP000640786"/>
    </source>
</evidence>
<dbReference type="Proteomes" id="UP000640786">
    <property type="component" value="Unassembled WGS sequence"/>
</dbReference>
<proteinExistence type="predicted"/>
<sequence length="286" mass="31317">MKALFKVIKEGVYASYQDLGRTGYRKFGMPVAGAMDKFAFQIGNKIMNNSPNSLTLEIFLGGISLEVLDTHKIVICGADLEAALDGKPITLWKSFSVFKGQVLTFKGPRGGSIAYIIPVGGFCADTVMNSKSAYPRADIGGLLKPGMILFVPDIPYSKVQTGLIPSFIPNYEKEVTVNVWKSPHLSLFKQKSIETFLDSTYIYKAGDRMGYYIEGAELEFVTNGDILSEATQFGTIQVSNNGQPVILMADAQTVGGYATIGKIAEEDLWKVSQLKIGGKIHFQWII</sequence>
<dbReference type="PANTHER" id="PTHR43309:SF5">
    <property type="entry name" value="5-OXOPROLINASE SUBUNIT C"/>
    <property type="match status" value="1"/>
</dbReference>
<organism evidence="5 6">
    <name type="scientific">Psychrobacillus faecigallinarum</name>
    <dbReference type="NCBI Taxonomy" id="2762235"/>
    <lineage>
        <taxon>Bacteria</taxon>
        <taxon>Bacillati</taxon>
        <taxon>Bacillota</taxon>
        <taxon>Bacilli</taxon>
        <taxon>Bacillales</taxon>
        <taxon>Bacillaceae</taxon>
        <taxon>Psychrobacillus</taxon>
    </lineage>
</organism>
<keyword evidence="3" id="KW-0067">ATP-binding</keyword>
<dbReference type="Pfam" id="PF02626">
    <property type="entry name" value="CT_A_B"/>
    <property type="match status" value="1"/>
</dbReference>
<keyword evidence="2" id="KW-0378">Hydrolase</keyword>
<evidence type="ECO:0000256" key="1">
    <source>
        <dbReference type="ARBA" id="ARBA00022741"/>
    </source>
</evidence>
<dbReference type="RefSeq" id="WP_151110966.1">
    <property type="nucleotide sequence ID" value="NZ_JACSQO010000001.1"/>
</dbReference>
<dbReference type="InterPro" id="IPR052708">
    <property type="entry name" value="PxpC"/>
</dbReference>
<dbReference type="InterPro" id="IPR003778">
    <property type="entry name" value="CT_A_B"/>
</dbReference>
<dbReference type="EMBL" id="JACSQO010000001">
    <property type="protein sequence ID" value="MBD7943085.1"/>
    <property type="molecule type" value="Genomic_DNA"/>
</dbReference>
<dbReference type="PANTHER" id="PTHR43309">
    <property type="entry name" value="5-OXOPROLINASE SUBUNIT C"/>
    <property type="match status" value="1"/>
</dbReference>
<gene>
    <name evidence="5" type="ORF">H9650_03060</name>
</gene>
<dbReference type="Gene3D" id="2.40.100.10">
    <property type="entry name" value="Cyclophilin-like"/>
    <property type="match status" value="1"/>
</dbReference>
<evidence type="ECO:0000259" key="4">
    <source>
        <dbReference type="SMART" id="SM00797"/>
    </source>
</evidence>
<evidence type="ECO:0000256" key="2">
    <source>
        <dbReference type="ARBA" id="ARBA00022801"/>
    </source>
</evidence>
<evidence type="ECO:0000256" key="3">
    <source>
        <dbReference type="ARBA" id="ARBA00022840"/>
    </source>
</evidence>
<reference evidence="5 6" key="1">
    <citation type="submission" date="2020-08" db="EMBL/GenBank/DDBJ databases">
        <title>A Genomic Blueprint of the Chicken Gut Microbiome.</title>
        <authorList>
            <person name="Gilroy R."/>
            <person name="Ravi A."/>
            <person name="Getino M."/>
            <person name="Pursley I."/>
            <person name="Horton D.L."/>
            <person name="Alikhan N.-F."/>
            <person name="Baker D."/>
            <person name="Gharbi K."/>
            <person name="Hall N."/>
            <person name="Watson M."/>
            <person name="Adriaenssens E.M."/>
            <person name="Foster-Nyarko E."/>
            <person name="Jarju S."/>
            <person name="Secka A."/>
            <person name="Antonio M."/>
            <person name="Oren A."/>
            <person name="Chaudhuri R."/>
            <person name="La Ragione R.M."/>
            <person name="Hildebrand F."/>
            <person name="Pallen M.J."/>
        </authorList>
    </citation>
    <scope>NUCLEOTIDE SEQUENCE [LARGE SCALE GENOMIC DNA]</scope>
    <source>
        <strain evidence="5 6">Sa2BUA9</strain>
    </source>
</reference>
<comment type="caution">
    <text evidence="5">The sequence shown here is derived from an EMBL/GenBank/DDBJ whole genome shotgun (WGS) entry which is preliminary data.</text>
</comment>
<feature type="domain" description="Carboxyltransferase" evidence="4">
    <location>
        <begin position="26"/>
        <end position="286"/>
    </location>
</feature>
<name>A0ABR8R5L3_9BACI</name>
<accession>A0ABR8R5L3</accession>
<dbReference type="SUPFAM" id="SSF50891">
    <property type="entry name" value="Cyclophilin-like"/>
    <property type="match status" value="1"/>
</dbReference>
<keyword evidence="6" id="KW-1185">Reference proteome</keyword>